<dbReference type="EMBL" id="CP054929">
    <property type="protein sequence ID" value="QKW54628.1"/>
    <property type="molecule type" value="Genomic_DNA"/>
</dbReference>
<proteinExistence type="predicted"/>
<feature type="domain" description="Methyltransferase type 12" evidence="1">
    <location>
        <begin position="51"/>
        <end position="147"/>
    </location>
</feature>
<dbReference type="Pfam" id="PF08242">
    <property type="entry name" value="Methyltransf_12"/>
    <property type="match status" value="1"/>
</dbReference>
<evidence type="ECO:0000313" key="2">
    <source>
        <dbReference type="EMBL" id="QKW54628.1"/>
    </source>
</evidence>
<keyword evidence="2" id="KW-0808">Transferase</keyword>
<evidence type="ECO:0000313" key="3">
    <source>
        <dbReference type="Proteomes" id="UP000509303"/>
    </source>
</evidence>
<dbReference type="Gene3D" id="3.40.50.150">
    <property type="entry name" value="Vaccinia Virus protein VP39"/>
    <property type="match status" value="1"/>
</dbReference>
<dbReference type="AlphaFoldDB" id="A0A7H8NM99"/>
<protein>
    <submittedName>
        <fullName evidence="2">Class I SAM-dependent methyltransferase</fullName>
    </submittedName>
</protein>
<dbReference type="GO" id="GO:0008168">
    <property type="term" value="F:methyltransferase activity"/>
    <property type="evidence" value="ECO:0007669"/>
    <property type="project" value="UniProtKB-KW"/>
</dbReference>
<name>A0A7H8NM99_9ACTN</name>
<dbReference type="GO" id="GO:0032259">
    <property type="term" value="P:methylation"/>
    <property type="evidence" value="ECO:0007669"/>
    <property type="project" value="UniProtKB-KW"/>
</dbReference>
<accession>A0A7H8NM99</accession>
<dbReference type="InterPro" id="IPR013217">
    <property type="entry name" value="Methyltransf_12"/>
</dbReference>
<dbReference type="GO" id="GO:0017000">
    <property type="term" value="P:antibiotic biosynthetic process"/>
    <property type="evidence" value="ECO:0007669"/>
    <property type="project" value="UniProtKB-ARBA"/>
</dbReference>
<dbReference type="PANTHER" id="PTHR43861">
    <property type="entry name" value="TRANS-ACONITATE 2-METHYLTRANSFERASE-RELATED"/>
    <property type="match status" value="1"/>
</dbReference>
<keyword evidence="3" id="KW-1185">Reference proteome</keyword>
<evidence type="ECO:0000259" key="1">
    <source>
        <dbReference type="Pfam" id="PF08242"/>
    </source>
</evidence>
<reference evidence="2 3" key="1">
    <citation type="submission" date="2020-06" db="EMBL/GenBank/DDBJ databases">
        <title>Genome mining for natural products.</title>
        <authorList>
            <person name="Zhang B."/>
            <person name="Shi J."/>
            <person name="Ge H."/>
        </authorList>
    </citation>
    <scope>NUCLEOTIDE SEQUENCE [LARGE SCALE GENOMIC DNA]</scope>
    <source>
        <strain evidence="2 3">NA00687</strain>
    </source>
</reference>
<dbReference type="InterPro" id="IPR029063">
    <property type="entry name" value="SAM-dependent_MTases_sf"/>
</dbReference>
<dbReference type="CDD" id="cd02440">
    <property type="entry name" value="AdoMet_MTases"/>
    <property type="match status" value="1"/>
</dbReference>
<dbReference type="SUPFAM" id="SSF53335">
    <property type="entry name" value="S-adenosyl-L-methionine-dependent methyltransferases"/>
    <property type="match status" value="1"/>
</dbReference>
<organism evidence="2 3">
    <name type="scientific">Streptomyces buecherae</name>
    <dbReference type="NCBI Taxonomy" id="2763006"/>
    <lineage>
        <taxon>Bacteria</taxon>
        <taxon>Bacillati</taxon>
        <taxon>Actinomycetota</taxon>
        <taxon>Actinomycetes</taxon>
        <taxon>Kitasatosporales</taxon>
        <taxon>Streptomycetaceae</taxon>
        <taxon>Streptomyces</taxon>
    </lineage>
</organism>
<gene>
    <name evidence="2" type="ORF">HUT08_19185</name>
</gene>
<sequence>MIDVNRNNWDARTPIHVASEFYGLNEARDSGHWFADFEWPDLGDLTGRDVLHLQCHLGTETLAFAERGATTTGLDFSGAAVAEARRIARDAGREVTYVEADVHDAVDALDGRRFDVVYTGKGALWYLPDLARWARTVAGLLRPGGFLYLVEFHPLLQSLGAVPEPGERHLRLRQDYLGGRGPLRVEVDHTYADGPPLDQATTCYEWRHGLGDIVTALLGAGLSIEVLRETELLPWPRFPGMVPADGGWWRLPDHDPKIPLMFALRARATP</sequence>
<keyword evidence="2" id="KW-0489">Methyltransferase</keyword>
<dbReference type="Proteomes" id="UP000509303">
    <property type="component" value="Chromosome"/>
</dbReference>